<reference evidence="11" key="2">
    <citation type="submission" date="2020-09" db="EMBL/GenBank/DDBJ databases">
        <authorList>
            <person name="Sun Q."/>
            <person name="Sedlacek I."/>
        </authorList>
    </citation>
    <scope>NUCLEOTIDE SEQUENCE</scope>
    <source>
        <strain evidence="11">CCM 7897</strain>
    </source>
</reference>
<dbReference type="Gene3D" id="3.20.20.70">
    <property type="entry name" value="Aldolase class I"/>
    <property type="match status" value="1"/>
</dbReference>
<keyword evidence="6 9" id="KW-0963">Cytoplasm</keyword>
<dbReference type="GO" id="GO:0019563">
    <property type="term" value="P:glycerol catabolic process"/>
    <property type="evidence" value="ECO:0007669"/>
    <property type="project" value="TreeGrafter"/>
</dbReference>
<comment type="similarity">
    <text evidence="4 9 10">Belongs to the triosephosphate isomerase family.</text>
</comment>
<dbReference type="EMBL" id="BMCT01000002">
    <property type="protein sequence ID" value="GGF59594.1"/>
    <property type="molecule type" value="Genomic_DNA"/>
</dbReference>
<dbReference type="PANTHER" id="PTHR21139:SF42">
    <property type="entry name" value="TRIOSEPHOSPHATE ISOMERASE"/>
    <property type="match status" value="1"/>
</dbReference>
<evidence type="ECO:0000256" key="8">
    <source>
        <dbReference type="ARBA" id="ARBA00023235"/>
    </source>
</evidence>
<comment type="pathway">
    <text evidence="3">Carbohydrate metabolism; erythritol degradation.</text>
</comment>
<sequence>MANFTLEMLMTAAVRRPLVAGNWKMNGLKASIGEIEAIARACDDSISARVDLLICPPATLVALAADSVGTSQLAIGGQDCHVKASGAHTGDVSAEMLADAGATMVIVGHSERRADHNESDAIVRAKAEAAWRSGLTAIVCVGESEAQRKAGEHLDVVGGQVTASIPDGATPTNLVVAYEPIWAIGTGLVPTPEDVAEVHSLVRAVLVERFGEAGQAMRILYGGSVKPDNAAALLGAANVDGALVGGASLKATDFLAIARACP</sequence>
<evidence type="ECO:0000256" key="10">
    <source>
        <dbReference type="RuleBase" id="RU363013"/>
    </source>
</evidence>
<evidence type="ECO:0000256" key="1">
    <source>
        <dbReference type="ARBA" id="ARBA00000148"/>
    </source>
</evidence>
<dbReference type="GO" id="GO:0006094">
    <property type="term" value="P:gluconeogenesis"/>
    <property type="evidence" value="ECO:0007669"/>
    <property type="project" value="UniProtKB-UniRule"/>
</dbReference>
<dbReference type="PANTHER" id="PTHR21139">
    <property type="entry name" value="TRIOSEPHOSPHATE ISOMERASE"/>
    <property type="match status" value="1"/>
</dbReference>
<comment type="caution">
    <text evidence="11">The sequence shown here is derived from an EMBL/GenBank/DDBJ whole genome shotgun (WGS) entry which is preliminary data.</text>
</comment>
<dbReference type="SUPFAM" id="SSF51351">
    <property type="entry name" value="Triosephosphate isomerase (TIM)"/>
    <property type="match status" value="1"/>
</dbReference>
<proteinExistence type="inferred from homology"/>
<dbReference type="InterPro" id="IPR035990">
    <property type="entry name" value="TIM_sf"/>
</dbReference>
<keyword evidence="8 9" id="KW-0413">Isomerase</keyword>
<evidence type="ECO:0000313" key="12">
    <source>
        <dbReference type="Proteomes" id="UP000606044"/>
    </source>
</evidence>
<comment type="subcellular location">
    <subcellularLocation>
        <location evidence="9 10">Cytoplasm</location>
    </subcellularLocation>
</comment>
<keyword evidence="7 9" id="KW-0324">Glycolysis</keyword>
<dbReference type="CDD" id="cd00311">
    <property type="entry name" value="TIM"/>
    <property type="match status" value="1"/>
</dbReference>
<comment type="catalytic activity">
    <reaction evidence="1">
        <text>L-erythrulose 1-phosphate = D-erythrulose 4-phosphate</text>
        <dbReference type="Rhea" id="RHEA:49588"/>
        <dbReference type="ChEBI" id="CHEBI:58002"/>
        <dbReference type="ChEBI" id="CHEBI:90796"/>
        <dbReference type="EC" id="5.3.1.33"/>
    </reaction>
</comment>
<dbReference type="PROSITE" id="PS51440">
    <property type="entry name" value="TIM_2"/>
    <property type="match status" value="1"/>
</dbReference>
<evidence type="ECO:0000256" key="2">
    <source>
        <dbReference type="ARBA" id="ARBA00004680"/>
    </source>
</evidence>
<dbReference type="NCBIfam" id="TIGR00419">
    <property type="entry name" value="tim"/>
    <property type="match status" value="1"/>
</dbReference>
<name>A0A917BX83_9HYPH</name>
<reference evidence="11" key="1">
    <citation type="journal article" date="2014" name="Int. J. Syst. Evol. Microbiol.">
        <title>Complete genome sequence of Corynebacterium casei LMG S-19264T (=DSM 44701T), isolated from a smear-ripened cheese.</title>
        <authorList>
            <consortium name="US DOE Joint Genome Institute (JGI-PGF)"/>
            <person name="Walter F."/>
            <person name="Albersmeier A."/>
            <person name="Kalinowski J."/>
            <person name="Ruckert C."/>
        </authorList>
    </citation>
    <scope>NUCLEOTIDE SEQUENCE</scope>
    <source>
        <strain evidence="11">CCM 7897</strain>
    </source>
</reference>
<comment type="function">
    <text evidence="9">Involved in the gluconeogenesis. Catalyzes stereospecifically the conversion of dihydroxyacetone phosphate (DHAP) to D-glyceraldehyde-3-phosphate (G3P).</text>
</comment>
<feature type="binding site" evidence="9">
    <location>
        <begin position="245"/>
        <end position="246"/>
    </location>
    <ligand>
        <name>substrate</name>
    </ligand>
</feature>
<dbReference type="EC" id="5.3.1.1" evidence="9 10"/>
<gene>
    <name evidence="9 11" type="primary">tpiA</name>
    <name evidence="11" type="ORF">GCM10007301_19180</name>
</gene>
<dbReference type="GO" id="GO:0046166">
    <property type="term" value="P:glyceraldehyde-3-phosphate biosynthetic process"/>
    <property type="evidence" value="ECO:0007669"/>
    <property type="project" value="TreeGrafter"/>
</dbReference>
<accession>A0A917BX83</accession>
<comment type="subunit">
    <text evidence="9 10">Homodimer.</text>
</comment>
<dbReference type="GO" id="GO:0006096">
    <property type="term" value="P:glycolytic process"/>
    <property type="evidence" value="ECO:0007669"/>
    <property type="project" value="UniProtKB-UniRule"/>
</dbReference>
<dbReference type="GO" id="GO:0005829">
    <property type="term" value="C:cytosol"/>
    <property type="evidence" value="ECO:0007669"/>
    <property type="project" value="TreeGrafter"/>
</dbReference>
<feature type="active site" description="Proton acceptor" evidence="9">
    <location>
        <position position="179"/>
    </location>
</feature>
<feature type="binding site" evidence="9">
    <location>
        <position position="185"/>
    </location>
    <ligand>
        <name>substrate</name>
    </ligand>
</feature>
<dbReference type="HAMAP" id="MF_00147_B">
    <property type="entry name" value="TIM_B"/>
    <property type="match status" value="1"/>
</dbReference>
<dbReference type="InterPro" id="IPR013785">
    <property type="entry name" value="Aldolase_TIM"/>
</dbReference>
<dbReference type="InterPro" id="IPR000652">
    <property type="entry name" value="Triosephosphate_isomerase"/>
</dbReference>
<feature type="binding site" evidence="9">
    <location>
        <begin position="22"/>
        <end position="24"/>
    </location>
    <ligand>
        <name>substrate</name>
    </ligand>
</feature>
<comment type="catalytic activity">
    <reaction evidence="9 10">
        <text>D-glyceraldehyde 3-phosphate = dihydroxyacetone phosphate</text>
        <dbReference type="Rhea" id="RHEA:18585"/>
        <dbReference type="ChEBI" id="CHEBI:57642"/>
        <dbReference type="ChEBI" id="CHEBI:59776"/>
        <dbReference type="EC" id="5.3.1.1"/>
    </reaction>
</comment>
<dbReference type="GO" id="GO:0004807">
    <property type="term" value="F:triose-phosphate isomerase activity"/>
    <property type="evidence" value="ECO:0007669"/>
    <property type="project" value="UniProtKB-UniRule"/>
</dbReference>
<dbReference type="InterPro" id="IPR020861">
    <property type="entry name" value="Triosephosphate_isomerase_AS"/>
</dbReference>
<evidence type="ECO:0000313" key="11">
    <source>
        <dbReference type="EMBL" id="GGF59594.1"/>
    </source>
</evidence>
<evidence type="ECO:0000256" key="4">
    <source>
        <dbReference type="ARBA" id="ARBA00007422"/>
    </source>
</evidence>
<comment type="pathway">
    <text evidence="2 9 10">Carbohydrate degradation; glycolysis; D-glyceraldehyde 3-phosphate from glycerone phosphate: step 1/1.</text>
</comment>
<organism evidence="11 12">
    <name type="scientific">Azorhizobium oxalatiphilum</name>
    <dbReference type="NCBI Taxonomy" id="980631"/>
    <lineage>
        <taxon>Bacteria</taxon>
        <taxon>Pseudomonadati</taxon>
        <taxon>Pseudomonadota</taxon>
        <taxon>Alphaproteobacteria</taxon>
        <taxon>Hyphomicrobiales</taxon>
        <taxon>Xanthobacteraceae</taxon>
        <taxon>Azorhizobium</taxon>
    </lineage>
</organism>
<keyword evidence="5 9" id="KW-0312">Gluconeogenesis</keyword>
<evidence type="ECO:0000256" key="6">
    <source>
        <dbReference type="ARBA" id="ARBA00022490"/>
    </source>
</evidence>
<evidence type="ECO:0000256" key="7">
    <source>
        <dbReference type="ARBA" id="ARBA00023152"/>
    </source>
</evidence>
<dbReference type="AlphaFoldDB" id="A0A917BX83"/>
<comment type="pathway">
    <text evidence="9 10">Carbohydrate biosynthesis; gluconeogenesis.</text>
</comment>
<keyword evidence="12" id="KW-1185">Reference proteome</keyword>
<dbReference type="FunFam" id="3.20.20.70:FF:000016">
    <property type="entry name" value="Triosephosphate isomerase"/>
    <property type="match status" value="1"/>
</dbReference>
<dbReference type="Pfam" id="PF00121">
    <property type="entry name" value="TIM"/>
    <property type="match status" value="1"/>
</dbReference>
<feature type="active site" description="Electrophile" evidence="9">
    <location>
        <position position="109"/>
    </location>
</feature>
<protein>
    <recommendedName>
        <fullName evidence="9 10">Triosephosphate isomerase</fullName>
        <shortName evidence="9">TIM</shortName>
        <shortName evidence="9">TPI</shortName>
        <ecNumber evidence="9 10">5.3.1.1</ecNumber>
    </recommendedName>
    <alternativeName>
        <fullName evidence="9">Triose-phosphate isomerase</fullName>
    </alternativeName>
</protein>
<evidence type="ECO:0000256" key="9">
    <source>
        <dbReference type="HAMAP-Rule" id="MF_00147"/>
    </source>
</evidence>
<dbReference type="Proteomes" id="UP000606044">
    <property type="component" value="Unassembled WGS sequence"/>
</dbReference>
<feature type="binding site" evidence="9">
    <location>
        <position position="224"/>
    </location>
    <ligand>
        <name>substrate</name>
    </ligand>
</feature>
<dbReference type="InterPro" id="IPR022896">
    <property type="entry name" value="TrioseP_Isoase_bac/euk"/>
</dbReference>
<evidence type="ECO:0000256" key="5">
    <source>
        <dbReference type="ARBA" id="ARBA00022432"/>
    </source>
</evidence>
<evidence type="ECO:0000256" key="3">
    <source>
        <dbReference type="ARBA" id="ARBA00004939"/>
    </source>
</evidence>
<dbReference type="PROSITE" id="PS00171">
    <property type="entry name" value="TIM_1"/>
    <property type="match status" value="1"/>
</dbReference>